<evidence type="ECO:0000256" key="1">
    <source>
        <dbReference type="ARBA" id="ARBA00006993"/>
    </source>
</evidence>
<evidence type="ECO:0000313" key="5">
    <source>
        <dbReference type="Proteomes" id="UP000283530"/>
    </source>
</evidence>
<dbReference type="GO" id="GO:0003779">
    <property type="term" value="F:actin binding"/>
    <property type="evidence" value="ECO:0007669"/>
    <property type="project" value="UniProtKB-UniRule"/>
</dbReference>
<gene>
    <name evidence="4" type="ORF">CKAN_01828900</name>
</gene>
<dbReference type="GO" id="GO:0034237">
    <property type="term" value="F:protein kinase A regulatory subunit binding"/>
    <property type="evidence" value="ECO:0007669"/>
    <property type="project" value="TreeGrafter"/>
</dbReference>
<organism evidence="4 5">
    <name type="scientific">Cinnamomum micranthum f. kanehirae</name>
    <dbReference type="NCBI Taxonomy" id="337451"/>
    <lineage>
        <taxon>Eukaryota</taxon>
        <taxon>Viridiplantae</taxon>
        <taxon>Streptophyta</taxon>
        <taxon>Embryophyta</taxon>
        <taxon>Tracheophyta</taxon>
        <taxon>Spermatophyta</taxon>
        <taxon>Magnoliopsida</taxon>
        <taxon>Magnoliidae</taxon>
        <taxon>Laurales</taxon>
        <taxon>Lauraceae</taxon>
        <taxon>Cinnamomum</taxon>
    </lineage>
</organism>
<feature type="region of interest" description="Disordered" evidence="3">
    <location>
        <begin position="1025"/>
        <end position="1063"/>
    </location>
</feature>
<dbReference type="GO" id="GO:0005856">
    <property type="term" value="C:cytoskeleton"/>
    <property type="evidence" value="ECO:0007669"/>
    <property type="project" value="UniProtKB-SubCell"/>
</dbReference>
<feature type="compositionally biased region" description="Low complexity" evidence="3">
    <location>
        <begin position="736"/>
        <end position="747"/>
    </location>
</feature>
<name>A0A443PEQ0_9MAGN</name>
<comment type="caution">
    <text evidence="4">The sequence shown here is derived from an EMBL/GenBank/DDBJ whole genome shotgun (WGS) entry which is preliminary data.</text>
</comment>
<evidence type="ECO:0000256" key="2">
    <source>
        <dbReference type="RuleBase" id="RU367034"/>
    </source>
</evidence>
<keyword evidence="5" id="KW-1185">Reference proteome</keyword>
<dbReference type="PANTHER" id="PTHR12902">
    <property type="entry name" value="WASP-1"/>
    <property type="match status" value="1"/>
</dbReference>
<evidence type="ECO:0000256" key="3">
    <source>
        <dbReference type="SAM" id="MobiDB-lite"/>
    </source>
</evidence>
<dbReference type="GO" id="GO:2000601">
    <property type="term" value="P:positive regulation of Arp2/3 complex-mediated actin nucleation"/>
    <property type="evidence" value="ECO:0007669"/>
    <property type="project" value="TreeGrafter"/>
</dbReference>
<evidence type="ECO:0000313" key="4">
    <source>
        <dbReference type="EMBL" id="RWR89240.1"/>
    </source>
</evidence>
<dbReference type="Gene3D" id="6.10.280.150">
    <property type="match status" value="1"/>
</dbReference>
<keyword evidence="2" id="KW-0206">Cytoskeleton</keyword>
<dbReference type="EMBL" id="QPKB01000007">
    <property type="protein sequence ID" value="RWR89240.1"/>
    <property type="molecule type" value="Genomic_DNA"/>
</dbReference>
<dbReference type="PANTHER" id="PTHR12902:SF33">
    <property type="entry name" value="PROTEIN SCAR3"/>
    <property type="match status" value="1"/>
</dbReference>
<keyword evidence="2" id="KW-0963">Cytoplasm</keyword>
<feature type="compositionally biased region" description="Low complexity" evidence="3">
    <location>
        <begin position="907"/>
        <end position="916"/>
    </location>
</feature>
<dbReference type="InterPro" id="IPR028288">
    <property type="entry name" value="SCAR/WAVE_fam"/>
</dbReference>
<comment type="subcellular location">
    <subcellularLocation>
        <location evidence="2">Cytoplasm</location>
        <location evidence="2">Cytoskeleton</location>
    </subcellularLocation>
</comment>
<feature type="compositionally biased region" description="Basic and acidic residues" evidence="3">
    <location>
        <begin position="920"/>
        <end position="930"/>
    </location>
</feature>
<reference evidence="4 5" key="1">
    <citation type="journal article" date="2019" name="Nat. Plants">
        <title>Stout camphor tree genome fills gaps in understanding of flowering plant genome evolution.</title>
        <authorList>
            <person name="Chaw S.M."/>
            <person name="Liu Y.C."/>
            <person name="Wu Y.W."/>
            <person name="Wang H.Y."/>
            <person name="Lin C.I."/>
            <person name="Wu C.S."/>
            <person name="Ke H.M."/>
            <person name="Chang L.Y."/>
            <person name="Hsu C.Y."/>
            <person name="Yang H.T."/>
            <person name="Sudianto E."/>
            <person name="Hsu M.H."/>
            <person name="Wu K.P."/>
            <person name="Wang L.N."/>
            <person name="Leebens-Mack J.H."/>
            <person name="Tsai I.J."/>
        </authorList>
    </citation>
    <scope>NUCLEOTIDE SEQUENCE [LARGE SCALE GENOMIC DNA]</scope>
    <source>
        <strain evidence="5">cv. Chaw 1501</strain>
        <tissue evidence="4">Young leaves</tissue>
    </source>
</reference>
<feature type="region of interest" description="Disordered" evidence="3">
    <location>
        <begin position="728"/>
        <end position="753"/>
    </location>
</feature>
<keyword evidence="2" id="KW-0009">Actin-binding</keyword>
<dbReference type="Gene3D" id="1.20.5.340">
    <property type="match status" value="1"/>
</dbReference>
<dbReference type="GO" id="GO:0071933">
    <property type="term" value="F:Arp2/3 complex binding"/>
    <property type="evidence" value="ECO:0007669"/>
    <property type="project" value="TreeGrafter"/>
</dbReference>
<sequence length="1142" mass="127067">MPLIRFNVRNEYGLGDAGIGLYRAANKDDPKALLEGFTVSGLVGILRQLGDLTEFAAEVFDDLHEQVKATAARGHEMSIRVQRIEAELPVLEKAVMGQTSHIHFAYTEGSDWHPDIQTKQNHLVHNAAPRFIIKSYEECRQPPRLFLLDKFDSAGAGACLKRYSDPSFFKIACTRTELMKPKSFQRENNAHKNKKKERQQRSREVHSVSIFQHHRRTQFASSDTYGLSSVETAEIIFTYDARSKLEQADQPTSFGSTPSLNCYEPVLGKNNTIGLEEPVDKDLPTLKIKMQSNSMCASVVHDIWHGERAENDSLQGRSVPGSPSITWDEKTEISEYPWQQHEDIAEDWDQDIEPVPLSCSPYRLERNSSSPINVDPTSEQFPGEKQFDETAGENDTYMDAHNTMESECGTDSECQTKWEVELNSNLMDHGIASATRGGNSFEISDYSNGYPISHNSAPNKELSLKVSYSDTIKSSFHAQPHHVIATTSSVDSVFSKSSVHRDMLGAIGFESVNSDPSLGSRISKPNPQGNEVMVGLCIPERSSEKSKVSSIKSWTNGRLFGVDPSKPLDVNVPDFVRKKPSSDITVNVSDRSVGKVPIEQIQEYSRCAKETGGSPHIVGPASLHLLHPERLVGETGDIIHPIHHTEDSNPGHDKRDSNILMKQNSQTFVSVISETLTEKFKDSHPVGLVETSVVTPGAESSVGYNIEVSSCLPGTNCSRLVNEFQSNESLIPDNPTKSSTTMSSDMMKSQERPNCLEQKRRLAKLVSKVSHAPTPNEQLELGPPEYQIPSKSAYAYHPSPPLEHMNISFHPIDYSETSKMKLKFPDGHQCQQGILDVMFPAFQLLPDLAIPLQDVASESDDDTFCRSSPYPSEDLCTLRSESNSEQWESGELTGSKHCRIHNALHRTSSTTSSSSSFELEETHSKIRPSHEFGSLDAQDDTKSLNSDISKDLQDSNASEPSMSQREGKIGFGHTDFQGLALQHFDELPPPPPLPPLQWRITKAAHPLIEDKQQAMCKVENQPNDWHAHASTMPLPPKPPTPKQPNAEGACPRKSKQEQKQQIGCRQLNQAANGKMQDESEDFLHQIKTKSLSLRRTVNRRPSFIPAPTTNLNVVAILEKANAIRQAFASSDYDNDDESWSDD</sequence>
<accession>A0A443PEQ0</accession>
<comment type="function">
    <text evidence="2">Involved in regulation of actin and microtubule organization. Part of a WAVE complex that activates the Arp2/3 complex.</text>
</comment>
<protein>
    <recommendedName>
        <fullName evidence="2">Protein SCAR</fullName>
    </recommendedName>
    <alternativeName>
        <fullName evidence="2">Protein WAVE</fullName>
    </alternativeName>
</protein>
<feature type="compositionally biased region" description="Polar residues" evidence="3">
    <location>
        <begin position="954"/>
        <end position="964"/>
    </location>
</feature>
<dbReference type="OrthoDB" id="753427at2759"/>
<dbReference type="GO" id="GO:0030036">
    <property type="term" value="P:actin cytoskeleton organization"/>
    <property type="evidence" value="ECO:0007669"/>
    <property type="project" value="UniProtKB-UniRule"/>
</dbReference>
<comment type="similarity">
    <text evidence="1 2">Belongs to the SCAR/WAVE family.</text>
</comment>
<dbReference type="AlphaFoldDB" id="A0A443PEQ0"/>
<dbReference type="STRING" id="337451.A0A443PEQ0"/>
<feature type="compositionally biased region" description="Pro residues" evidence="3">
    <location>
        <begin position="1033"/>
        <end position="1042"/>
    </location>
</feature>
<proteinExistence type="inferred from homology"/>
<feature type="region of interest" description="Disordered" evidence="3">
    <location>
        <begin position="182"/>
        <end position="205"/>
    </location>
</feature>
<feature type="region of interest" description="Disordered" evidence="3">
    <location>
        <begin position="905"/>
        <end position="967"/>
    </location>
</feature>
<dbReference type="Proteomes" id="UP000283530">
    <property type="component" value="Unassembled WGS sequence"/>
</dbReference>